<name>A0A6I6CVL2_9GAMM</name>
<evidence type="ECO:0000313" key="3">
    <source>
        <dbReference type="EMBL" id="QGT78109.1"/>
    </source>
</evidence>
<dbReference type="InterPro" id="IPR014077">
    <property type="entry name" value="CsoS4B"/>
</dbReference>
<dbReference type="InterPro" id="IPR004992">
    <property type="entry name" value="EutN_CcmL"/>
</dbReference>
<evidence type="ECO:0000256" key="2">
    <source>
        <dbReference type="ARBA" id="ARBA00024446"/>
    </source>
</evidence>
<evidence type="ECO:0000313" key="4">
    <source>
        <dbReference type="Proteomes" id="UP000427716"/>
    </source>
</evidence>
<dbReference type="Gene3D" id="2.40.50.220">
    <property type="entry name" value="EutN/Ccml"/>
    <property type="match status" value="1"/>
</dbReference>
<keyword evidence="2" id="KW-1283">Bacterial microcompartment</keyword>
<dbReference type="PANTHER" id="PTHR36539:SF1">
    <property type="entry name" value="BACTERIAL MICROCOMPARTMENT SHELL VERTEX PROTEIN EUTN"/>
    <property type="match status" value="1"/>
</dbReference>
<dbReference type="PROSITE" id="PS51932">
    <property type="entry name" value="BMV"/>
    <property type="match status" value="1"/>
</dbReference>
<dbReference type="Pfam" id="PF03319">
    <property type="entry name" value="EutN_CcmL"/>
    <property type="match status" value="1"/>
</dbReference>
<sequence length="82" mass="8782">MEIMQVRSDLVATRRVPGLKHVSLRVLVDQSGKLNVAADPVGAPEGKWVVTVSGSAARLALPDPTIQTDLTIVGIIDHWDPC</sequence>
<comment type="subcellular location">
    <subcellularLocation>
        <location evidence="1">Bacterial microcompartment</location>
    </subcellularLocation>
</comment>
<reference evidence="3 4" key="1">
    <citation type="submission" date="2019-11" db="EMBL/GenBank/DDBJ databases">
        <authorList>
            <person name="Zhang J."/>
            <person name="Sun C."/>
        </authorList>
    </citation>
    <scope>NUCLEOTIDE SEQUENCE [LARGE SCALE GENOMIC DNA]</scope>
    <source>
        <strain evidence="4">sp2</strain>
    </source>
</reference>
<dbReference type="NCBIfam" id="TIGR02704">
    <property type="entry name" value="carboxysome_B"/>
    <property type="match status" value="1"/>
</dbReference>
<dbReference type="GO" id="GO:0031469">
    <property type="term" value="C:bacterial microcompartment"/>
    <property type="evidence" value="ECO:0007669"/>
    <property type="project" value="UniProtKB-SubCell"/>
</dbReference>
<evidence type="ECO:0000256" key="1">
    <source>
        <dbReference type="ARBA" id="ARBA00024322"/>
    </source>
</evidence>
<dbReference type="InterPro" id="IPR036677">
    <property type="entry name" value="EutN_CcmL_sf"/>
</dbReference>
<protein>
    <submittedName>
        <fullName evidence="3">Carboxysome peptide B</fullName>
    </submittedName>
</protein>
<dbReference type="PANTHER" id="PTHR36539">
    <property type="entry name" value="ETHANOLAMINE UTILIZATION PROTEIN EUTN"/>
    <property type="match status" value="1"/>
</dbReference>
<gene>
    <name evidence="3" type="ORF">GM160_03920</name>
</gene>
<dbReference type="EMBL" id="CP046415">
    <property type="protein sequence ID" value="QGT78109.1"/>
    <property type="molecule type" value="Genomic_DNA"/>
</dbReference>
<dbReference type="AlphaFoldDB" id="A0A6I6CVL2"/>
<accession>A0A6I6CVL2</accession>
<dbReference type="SUPFAM" id="SSF159133">
    <property type="entry name" value="EutN/CcmL-like"/>
    <property type="match status" value="1"/>
</dbReference>
<dbReference type="Proteomes" id="UP000427716">
    <property type="component" value="Chromosome"/>
</dbReference>
<dbReference type="KEGG" id="ghl:GM160_03920"/>
<keyword evidence="4" id="KW-1185">Reference proteome</keyword>
<dbReference type="CDD" id="cd01614">
    <property type="entry name" value="EutN_CcmL"/>
    <property type="match status" value="1"/>
</dbReference>
<proteinExistence type="predicted"/>
<dbReference type="RefSeq" id="WP_125198465.1">
    <property type="nucleotide sequence ID" value="NZ_CP046415.1"/>
</dbReference>
<organism evidence="3 4">
    <name type="scientific">Guyparkeria halophila</name>
    <dbReference type="NCBI Taxonomy" id="47960"/>
    <lineage>
        <taxon>Bacteria</taxon>
        <taxon>Pseudomonadati</taxon>
        <taxon>Pseudomonadota</taxon>
        <taxon>Gammaproteobacteria</taxon>
        <taxon>Chromatiales</taxon>
        <taxon>Thioalkalibacteraceae</taxon>
        <taxon>Guyparkeria</taxon>
    </lineage>
</organism>